<dbReference type="CDD" id="cd03794">
    <property type="entry name" value="GT4_WbuB-like"/>
    <property type="match status" value="1"/>
</dbReference>
<dbReference type="Pfam" id="PF13579">
    <property type="entry name" value="Glyco_trans_4_4"/>
    <property type="match status" value="1"/>
</dbReference>
<gene>
    <name evidence="5" type="ORF">O4J56_08620</name>
</gene>
<evidence type="ECO:0000256" key="1">
    <source>
        <dbReference type="ARBA" id="ARBA00022676"/>
    </source>
</evidence>
<dbReference type="Proteomes" id="UP001527866">
    <property type="component" value="Unassembled WGS sequence"/>
</dbReference>
<dbReference type="PANTHER" id="PTHR45947">
    <property type="entry name" value="SULFOQUINOVOSYL TRANSFERASE SQD2"/>
    <property type="match status" value="1"/>
</dbReference>
<feature type="region of interest" description="Disordered" evidence="3">
    <location>
        <begin position="1"/>
        <end position="26"/>
    </location>
</feature>
<dbReference type="InterPro" id="IPR028098">
    <property type="entry name" value="Glyco_trans_4-like_N"/>
</dbReference>
<sequence>MSDTSSPTFGPPAAAPSPPRAALLDGLRDAAARAALRWARSLSEDARASALSTTDPHGPPADGAGKPSGADAPPPRFPAAHLLLLAAGERIDDARGDMPRIARPAAEETPRGRRAARRLASVLAAAERPRLTEVALRHLSGLPEHYTASLGGAVAARKARLMFEQGRLSDAIAAVEPYTGGHEVCARMHDRLLGERRALGPLPEPPARDDAGFEPVPGRVLHVVSNALPYTGAGYTVRTHRIVTAQKDAGLEPSVVTFPGWPLDRPGVEETEELDGVGHHRLHPGVELPGGLAAQIEAGVEGVSALARRLRPSVLHAATDHRNGSIAAAVAARLGLPFVYEVRGFREESWLSGAVPQAQGSERHRAVVERESALMRTADAVVTLSETMREEIVARGAAPGRIVLAPNAVEPSLLDARPDGAGFRREHGLEDGDFVVGSVSSVVGYEGFTVLAEAVALLRGRGVPARMLLVGDGEALGGVRAAVRRLGIGEACVLPGRVDPSDALRAHAALDAFAAPRADERVCRLVTPLKPVEAMALGTPVVASDLPALRELLGGGEAGLMVAPGDAEALADALERLHGDPGLRSELAAAGREEVTAHRTWPRVAEVYRGLYARLGAV</sequence>
<dbReference type="SUPFAM" id="SSF53756">
    <property type="entry name" value="UDP-Glycosyltransferase/glycogen phosphorylase"/>
    <property type="match status" value="1"/>
</dbReference>
<dbReference type="RefSeq" id="WP_270684966.1">
    <property type="nucleotide sequence ID" value="NZ_JAQFWQ010000018.1"/>
</dbReference>
<evidence type="ECO:0000256" key="2">
    <source>
        <dbReference type="ARBA" id="ARBA00022679"/>
    </source>
</evidence>
<accession>A0ABT4U2K5</accession>
<keyword evidence="1" id="KW-0328">Glycosyltransferase</keyword>
<name>A0ABT4U2K5_9ACTN</name>
<proteinExistence type="predicted"/>
<dbReference type="PANTHER" id="PTHR45947:SF3">
    <property type="entry name" value="SULFOQUINOVOSYL TRANSFERASE SQD2"/>
    <property type="match status" value="1"/>
</dbReference>
<dbReference type="InterPro" id="IPR050194">
    <property type="entry name" value="Glycosyltransferase_grp1"/>
</dbReference>
<dbReference type="EMBL" id="JAQFWQ010000018">
    <property type="protein sequence ID" value="MDA2810695.1"/>
    <property type="molecule type" value="Genomic_DNA"/>
</dbReference>
<dbReference type="Pfam" id="PF13692">
    <property type="entry name" value="Glyco_trans_1_4"/>
    <property type="match status" value="1"/>
</dbReference>
<feature type="region of interest" description="Disordered" evidence="3">
    <location>
        <begin position="43"/>
        <end position="77"/>
    </location>
</feature>
<feature type="compositionally biased region" description="Pro residues" evidence="3">
    <location>
        <begin position="9"/>
        <end position="19"/>
    </location>
</feature>
<comment type="caution">
    <text evidence="5">The sequence shown here is derived from an EMBL/GenBank/DDBJ whole genome shotgun (WGS) entry which is preliminary data.</text>
</comment>
<organism evidence="5 6">
    <name type="scientific">Nocardiopsis endophytica</name>
    <dbReference type="NCBI Taxonomy" id="3018445"/>
    <lineage>
        <taxon>Bacteria</taxon>
        <taxon>Bacillati</taxon>
        <taxon>Actinomycetota</taxon>
        <taxon>Actinomycetes</taxon>
        <taxon>Streptosporangiales</taxon>
        <taxon>Nocardiopsidaceae</taxon>
        <taxon>Nocardiopsis</taxon>
    </lineage>
</organism>
<reference evidence="5 6" key="1">
    <citation type="submission" date="2023-01" db="EMBL/GenBank/DDBJ databases">
        <title>Draft genome sequence of Nocardiopsis sp. RSe5-2 isolated from halophytes.</title>
        <authorList>
            <person name="Duangmal K."/>
            <person name="Chantavorakit T."/>
        </authorList>
    </citation>
    <scope>NUCLEOTIDE SEQUENCE [LARGE SCALE GENOMIC DNA]</scope>
    <source>
        <strain evidence="5 6">RSe5-2</strain>
    </source>
</reference>
<evidence type="ECO:0000313" key="5">
    <source>
        <dbReference type="EMBL" id="MDA2810695.1"/>
    </source>
</evidence>
<protein>
    <submittedName>
        <fullName evidence="5">Glycosyltransferase family 4 protein</fullName>
    </submittedName>
</protein>
<keyword evidence="2" id="KW-0808">Transferase</keyword>
<feature type="domain" description="Glycosyltransferase subfamily 4-like N-terminal" evidence="4">
    <location>
        <begin position="234"/>
        <end position="407"/>
    </location>
</feature>
<dbReference type="Gene3D" id="3.40.50.2000">
    <property type="entry name" value="Glycogen Phosphorylase B"/>
    <property type="match status" value="2"/>
</dbReference>
<evidence type="ECO:0000313" key="6">
    <source>
        <dbReference type="Proteomes" id="UP001527866"/>
    </source>
</evidence>
<keyword evidence="6" id="KW-1185">Reference proteome</keyword>
<evidence type="ECO:0000256" key="3">
    <source>
        <dbReference type="SAM" id="MobiDB-lite"/>
    </source>
</evidence>
<evidence type="ECO:0000259" key="4">
    <source>
        <dbReference type="Pfam" id="PF13579"/>
    </source>
</evidence>